<evidence type="ECO:0000256" key="1">
    <source>
        <dbReference type="SAM" id="MobiDB-lite"/>
    </source>
</evidence>
<accession>A0ABW9GGI2</accession>
<evidence type="ECO:0000313" key="2">
    <source>
        <dbReference type="EMBL" id="MFM2719922.1"/>
    </source>
</evidence>
<keyword evidence="3" id="KW-1185">Reference proteome</keyword>
<evidence type="ECO:0000313" key="3">
    <source>
        <dbReference type="Proteomes" id="UP001630303"/>
    </source>
</evidence>
<proteinExistence type="predicted"/>
<sequence length="120" mass="13468">MTQTLARLPGAARRLCLSRRRGEICTREKGHRGLHHRRGGALLWNDLQADPPECPAGGSPAEPAPRLDDGFPGGRSLCPTCWAFVPLQDDGTLRPHDTWRGDPTRADADRRREWFNTFGW</sequence>
<gene>
    <name evidence="2" type="ORF">P5G46_05345</name>
</gene>
<name>A0ABW9GGI2_9MICO</name>
<feature type="region of interest" description="Disordered" evidence="1">
    <location>
        <begin position="51"/>
        <end position="70"/>
    </location>
</feature>
<comment type="caution">
    <text evidence="2">The sequence shown here is derived from an EMBL/GenBank/DDBJ whole genome shotgun (WGS) entry which is preliminary data.</text>
</comment>
<dbReference type="RefSeq" id="WP_239276758.1">
    <property type="nucleotide sequence ID" value="NZ_JAROCE010000001.1"/>
</dbReference>
<dbReference type="Proteomes" id="UP001630303">
    <property type="component" value="Unassembled WGS sequence"/>
</dbReference>
<protein>
    <submittedName>
        <fullName evidence="2">Uncharacterized protein</fullName>
    </submittedName>
</protein>
<organism evidence="2 3">
    <name type="scientific">Microbacterium mcarthurae</name>
    <dbReference type="NCBI Taxonomy" id="3035918"/>
    <lineage>
        <taxon>Bacteria</taxon>
        <taxon>Bacillati</taxon>
        <taxon>Actinomycetota</taxon>
        <taxon>Actinomycetes</taxon>
        <taxon>Micrococcales</taxon>
        <taxon>Microbacteriaceae</taxon>
        <taxon>Microbacterium</taxon>
    </lineage>
</organism>
<dbReference type="EMBL" id="JAROCE010000001">
    <property type="protein sequence ID" value="MFM2719922.1"/>
    <property type="molecule type" value="Genomic_DNA"/>
</dbReference>
<reference evidence="2 3" key="1">
    <citation type="submission" date="2023-03" db="EMBL/GenBank/DDBJ databases">
        <title>MT1 and MT2 Draft Genomes of Novel Species.</title>
        <authorList>
            <person name="Venkateswaran K."/>
        </authorList>
    </citation>
    <scope>NUCLEOTIDE SEQUENCE [LARGE SCALE GENOMIC DNA]</scope>
    <source>
        <strain evidence="2 3">IF8SW-P5</strain>
    </source>
</reference>